<reference evidence="1" key="1">
    <citation type="journal article" date="2020" name="New Phytol.">
        <title>Comparative genomics reveals dynamic genome evolution in host specialist ectomycorrhizal fungi.</title>
        <authorList>
            <person name="Lofgren L.A."/>
            <person name="Nguyen N.H."/>
            <person name="Vilgalys R."/>
            <person name="Ruytinx J."/>
            <person name="Liao H.L."/>
            <person name="Branco S."/>
            <person name="Kuo A."/>
            <person name="LaButti K."/>
            <person name="Lipzen A."/>
            <person name="Andreopoulos W."/>
            <person name="Pangilinan J."/>
            <person name="Riley R."/>
            <person name="Hundley H."/>
            <person name="Na H."/>
            <person name="Barry K."/>
            <person name="Grigoriev I.V."/>
            <person name="Stajich J.E."/>
            <person name="Kennedy P.G."/>
        </authorList>
    </citation>
    <scope>NUCLEOTIDE SEQUENCE</scope>
    <source>
        <strain evidence="1">MN1</strain>
    </source>
</reference>
<evidence type="ECO:0000313" key="2">
    <source>
        <dbReference type="Proteomes" id="UP000807769"/>
    </source>
</evidence>
<dbReference type="OrthoDB" id="2418900at2759"/>
<dbReference type="GeneID" id="64632807"/>
<name>A0A9P7J3L7_9AGAM</name>
<accession>A0A9P7J3L7</accession>
<protein>
    <submittedName>
        <fullName evidence="1">Uncharacterized protein</fullName>
    </submittedName>
</protein>
<comment type="caution">
    <text evidence="1">The sequence shown here is derived from an EMBL/GenBank/DDBJ whole genome shotgun (WGS) entry which is preliminary data.</text>
</comment>
<dbReference type="Proteomes" id="UP000807769">
    <property type="component" value="Unassembled WGS sequence"/>
</dbReference>
<dbReference type="EMBL" id="JABBWG010000098">
    <property type="protein sequence ID" value="KAG1801206.1"/>
    <property type="molecule type" value="Genomic_DNA"/>
</dbReference>
<dbReference type="InterPro" id="IPR041078">
    <property type="entry name" value="Plavaka"/>
</dbReference>
<keyword evidence="2" id="KW-1185">Reference proteome</keyword>
<dbReference type="RefSeq" id="XP_041186040.1">
    <property type="nucleotide sequence ID" value="XM_041338791.1"/>
</dbReference>
<evidence type="ECO:0000313" key="1">
    <source>
        <dbReference type="EMBL" id="KAG1801206.1"/>
    </source>
</evidence>
<dbReference type="AlphaFoldDB" id="A0A9P7J3L7"/>
<organism evidence="1 2">
    <name type="scientific">Suillus subaureus</name>
    <dbReference type="NCBI Taxonomy" id="48587"/>
    <lineage>
        <taxon>Eukaryota</taxon>
        <taxon>Fungi</taxon>
        <taxon>Dikarya</taxon>
        <taxon>Basidiomycota</taxon>
        <taxon>Agaricomycotina</taxon>
        <taxon>Agaricomycetes</taxon>
        <taxon>Agaricomycetidae</taxon>
        <taxon>Boletales</taxon>
        <taxon>Suillineae</taxon>
        <taxon>Suillaceae</taxon>
        <taxon>Suillus</taxon>
    </lineage>
</organism>
<gene>
    <name evidence="1" type="ORF">BJ212DRAFT_1450096</name>
</gene>
<dbReference type="Pfam" id="PF18759">
    <property type="entry name" value="Plavaka"/>
    <property type="match status" value="2"/>
</dbReference>
<proteinExistence type="predicted"/>
<sequence length="635" mass="72302">MHEDIDLWMCNPVKYIKDMIGNPLFKDHMKELPKGVTIAPIILASDKTCLLQFHGDKSAWPVYLSIGNITKEKRQQVSAQATVLIGYLPAGKLDCFTSDAHSLAGQDGIEMVCADSLIHRVYLILAAYVADFPEQCLVACCKENWCPKCLVMEDKRGDPLSSLMWDPQLIKEVLEKWKNGQHPAEFEEYGLCTVYNPFWADLPHTDIFLTFMPDLLHQLHKGIFKDHLVKWCLDIIGEEELDAQFKVMPHYPGLWHFKKGISMVKQWTGTEHKEMQCVFLGILAGAVPRFSYYAQLRIHTTESLDCLNNALSVFHANKNILLELEVCEHFNIPKLHQLSHYIQSISLFAYCTSNKCDYEEQMAQWLQCQEAVFLCRSYLDWLSQLPTVTSCVDDECRYESESSDSDSEIKDLQTQPCSAVHPANMAPMTDPCLVHSLAKNPAYPQQSIQHLVTTHGTTMFLQAFKSFLQKHIPHNTIVPGPQDHFDVFHQVVIVAPSNLQANDSQKWWCIRATPEVHSGPGRKPGALAYDDLQVAQVHIIFMLPRQFGTYSQALAYVEWFTPLREPDPSSGLRQVSHSTSIIHIDEIVHPCHLIPKMGQSVDCRWTSANTYELASDFYLNSYIDLDTFCMTAMVD</sequence>